<dbReference type="EMBL" id="UGPB01000002">
    <property type="protein sequence ID" value="STY78979.1"/>
    <property type="molecule type" value="Genomic_DNA"/>
</dbReference>
<feature type="domain" description="DZANK-type" evidence="1">
    <location>
        <begin position="44"/>
        <end position="87"/>
    </location>
</feature>
<keyword evidence="3" id="KW-1185">Reference proteome</keyword>
<dbReference type="Proteomes" id="UP000255297">
    <property type="component" value="Unassembled WGS sequence"/>
</dbReference>
<dbReference type="InterPro" id="IPR025874">
    <property type="entry name" value="DZR"/>
</dbReference>
<dbReference type="STRING" id="1122170.GCA_000701265_00113"/>
<proteinExistence type="predicted"/>
<evidence type="ECO:0000259" key="1">
    <source>
        <dbReference type="Pfam" id="PF12773"/>
    </source>
</evidence>
<gene>
    <name evidence="2" type="ORF">NCTC11532_03239</name>
</gene>
<name>A0A378P2Z0_9GAMM</name>
<dbReference type="OrthoDB" id="8708757at2"/>
<organism evidence="2 3">
    <name type="scientific">Legionella wadsworthii</name>
    <dbReference type="NCBI Taxonomy" id="28088"/>
    <lineage>
        <taxon>Bacteria</taxon>
        <taxon>Pseudomonadati</taxon>
        <taxon>Pseudomonadota</taxon>
        <taxon>Gammaproteobacteria</taxon>
        <taxon>Legionellales</taxon>
        <taxon>Legionellaceae</taxon>
        <taxon>Legionella</taxon>
    </lineage>
</organism>
<dbReference type="RefSeq" id="WP_031564174.1">
    <property type="nucleotide sequence ID" value="NZ_CAAAIS010000012.1"/>
</dbReference>
<reference evidence="2 3" key="1">
    <citation type="submission" date="2018-06" db="EMBL/GenBank/DDBJ databases">
        <authorList>
            <consortium name="Pathogen Informatics"/>
            <person name="Doyle S."/>
        </authorList>
    </citation>
    <scope>NUCLEOTIDE SEQUENCE [LARGE SCALE GENOMIC DNA]</scope>
    <source>
        <strain evidence="2 3">NCTC11532</strain>
    </source>
</reference>
<dbReference type="AlphaFoldDB" id="A0A378P2Z0"/>
<sequence>MSFLKRIFGNVLNGHHGGYGNSHRGQKKHDTINSPNNEAQRIRCPQCQNYNAPGARFCGQCGQGIQNILCACGALVAAGAKFCGQCGKLL</sequence>
<protein>
    <submittedName>
        <fullName evidence="2">Double zinc ribbon</fullName>
    </submittedName>
</protein>
<accession>A0A378P2Z0</accession>
<evidence type="ECO:0000313" key="2">
    <source>
        <dbReference type="EMBL" id="STY78979.1"/>
    </source>
</evidence>
<evidence type="ECO:0000313" key="3">
    <source>
        <dbReference type="Proteomes" id="UP000255297"/>
    </source>
</evidence>
<dbReference type="Pfam" id="PF12773">
    <property type="entry name" value="DZR"/>
    <property type="match status" value="1"/>
</dbReference>